<sequence length="544" mass="62365">MEIYMLRYKTALAIFFFNCIVNIKPAVAALVARGDSLAEKQEVVRQINADPTSLDPISEIGLAEAHVIRDLFEGLTNQNEAGCPIPGVANHWTNAGNRIWFFYLRPDAKWSNGDPVTAKDFVYSWHRLVDPVNHSPFAYFATLAGIKNAQKIINNELPIEKLGVEALDNHTLKVTLEQPAPYFLNLTSHFSFFPVNQKIIARYGQNWLTPTNLVGNGAFRLTERIAGEKIVLQPNRYYWDHKNTILTKVTFVPIKQNARAWQSYFAGDVVETEFLPEHLDSKLLQQIPDEFYLVGQLATYYYVFNTQKPPTDDRRVRRALTVSINRDVITNKILADGEKVAYRFIPDVIADFTPERGFYDGYGQKELDEQARVLLHLAGFSRHNPLKLSLVYNNSENNKKVAIAIASMWKRKLGAEITLVNQQWKTYNESRNSGHFNVLGAARFAEYNEPSSFLNVMVSSNRGNWAKFQNSDYDQIIAAAMMEKNIKNRNRFYNRAEKMLLTHAPIAPIYYYSRGYLIKSWLKGYPVNNPENVSYSHTLYVIKH</sequence>
<dbReference type="Proteomes" id="UP001177597">
    <property type="component" value="Chromosome"/>
</dbReference>
<dbReference type="PANTHER" id="PTHR30290:SF23">
    <property type="entry name" value="PERIPLASMIC MUREIN PEPTIDE-BINDING PROTEIN"/>
    <property type="match status" value="1"/>
</dbReference>
<keyword evidence="4" id="KW-0732">Signal</keyword>
<evidence type="ECO:0000313" key="7">
    <source>
        <dbReference type="Proteomes" id="UP001177597"/>
    </source>
</evidence>
<reference evidence="6" key="1">
    <citation type="submission" date="2023-04" db="EMBL/GenBank/DDBJ databases">
        <title>Genome dynamics across the evolutionary transition to endosymbiosis.</title>
        <authorList>
            <person name="Siozios S."/>
            <person name="Nadal-Jimenez P."/>
            <person name="Azagi T."/>
            <person name="Sprong H."/>
            <person name="Frost C.L."/>
            <person name="Parratt S.R."/>
            <person name="Taylor G."/>
            <person name="Brettell L."/>
            <person name="Lew K.C."/>
            <person name="Croft L."/>
            <person name="King K.C."/>
            <person name="Brockhurst M.A."/>
            <person name="Hypsa V."/>
            <person name="Novakova E."/>
            <person name="Darby A.C."/>
            <person name="Hurst G.D.D."/>
        </authorList>
    </citation>
    <scope>NUCLEOTIDE SEQUENCE</scope>
    <source>
        <strain evidence="6">AIh</strain>
    </source>
</reference>
<dbReference type="FunFam" id="3.10.105.10:FF:000001">
    <property type="entry name" value="Oligopeptide ABC transporter, oligopeptide-binding protein"/>
    <property type="match status" value="1"/>
</dbReference>
<dbReference type="Gene3D" id="3.10.105.10">
    <property type="entry name" value="Dipeptide-binding Protein, Domain 3"/>
    <property type="match status" value="1"/>
</dbReference>
<dbReference type="CDD" id="cd08504">
    <property type="entry name" value="PBP2_OppA"/>
    <property type="match status" value="1"/>
</dbReference>
<dbReference type="InterPro" id="IPR039424">
    <property type="entry name" value="SBP_5"/>
</dbReference>
<evidence type="ECO:0000256" key="2">
    <source>
        <dbReference type="ARBA" id="ARBA00005695"/>
    </source>
</evidence>
<organism evidence="6 7">
    <name type="scientific">Arsenophonus nasoniae</name>
    <name type="common">son-killer infecting Nasonia vitripennis</name>
    <dbReference type="NCBI Taxonomy" id="638"/>
    <lineage>
        <taxon>Bacteria</taxon>
        <taxon>Pseudomonadati</taxon>
        <taxon>Pseudomonadota</taxon>
        <taxon>Gammaproteobacteria</taxon>
        <taxon>Enterobacterales</taxon>
        <taxon>Morganellaceae</taxon>
        <taxon>Arsenophonus</taxon>
    </lineage>
</organism>
<proteinExistence type="inferred from homology"/>
<dbReference type="Gene3D" id="3.90.76.10">
    <property type="entry name" value="Dipeptide-binding Protein, Domain 1"/>
    <property type="match status" value="1"/>
</dbReference>
<dbReference type="GO" id="GO:0015833">
    <property type="term" value="P:peptide transport"/>
    <property type="evidence" value="ECO:0007669"/>
    <property type="project" value="TreeGrafter"/>
</dbReference>
<keyword evidence="3" id="KW-0813">Transport</keyword>
<dbReference type="FunFam" id="3.90.76.10:FF:000001">
    <property type="entry name" value="Oligopeptide ABC transporter substrate-binding protein"/>
    <property type="match status" value="1"/>
</dbReference>
<evidence type="ECO:0000256" key="1">
    <source>
        <dbReference type="ARBA" id="ARBA00004196"/>
    </source>
</evidence>
<dbReference type="PANTHER" id="PTHR30290">
    <property type="entry name" value="PERIPLASMIC BINDING COMPONENT OF ABC TRANSPORTER"/>
    <property type="match status" value="1"/>
</dbReference>
<accession>A0AA95JZH1</accession>
<dbReference type="GO" id="GO:0030288">
    <property type="term" value="C:outer membrane-bounded periplasmic space"/>
    <property type="evidence" value="ECO:0007669"/>
    <property type="project" value="TreeGrafter"/>
</dbReference>
<dbReference type="InterPro" id="IPR030678">
    <property type="entry name" value="Peptide/Ni-bd"/>
</dbReference>
<gene>
    <name evidence="6" type="ORF">QE207_11285</name>
</gene>
<evidence type="ECO:0000313" key="6">
    <source>
        <dbReference type="EMBL" id="WGL94319.1"/>
    </source>
</evidence>
<dbReference type="PIRSF" id="PIRSF002741">
    <property type="entry name" value="MppA"/>
    <property type="match status" value="1"/>
</dbReference>
<dbReference type="EMBL" id="CP123498">
    <property type="protein sequence ID" value="WGL94319.1"/>
    <property type="molecule type" value="Genomic_DNA"/>
</dbReference>
<evidence type="ECO:0000256" key="4">
    <source>
        <dbReference type="ARBA" id="ARBA00022729"/>
    </source>
</evidence>
<dbReference type="GO" id="GO:1904680">
    <property type="term" value="F:peptide transmembrane transporter activity"/>
    <property type="evidence" value="ECO:0007669"/>
    <property type="project" value="TreeGrafter"/>
</dbReference>
<dbReference type="SUPFAM" id="SSF53850">
    <property type="entry name" value="Periplasmic binding protein-like II"/>
    <property type="match status" value="1"/>
</dbReference>
<protein>
    <submittedName>
        <fullName evidence="6">Peptide ABC transporter substrate-binding protein</fullName>
    </submittedName>
</protein>
<comment type="subcellular location">
    <subcellularLocation>
        <location evidence="1">Cell envelope</location>
    </subcellularLocation>
</comment>
<evidence type="ECO:0000256" key="3">
    <source>
        <dbReference type="ARBA" id="ARBA00022448"/>
    </source>
</evidence>
<comment type="similarity">
    <text evidence="2">Belongs to the bacterial solute-binding protein 5 family.</text>
</comment>
<dbReference type="GO" id="GO:0043190">
    <property type="term" value="C:ATP-binding cassette (ABC) transporter complex"/>
    <property type="evidence" value="ECO:0007669"/>
    <property type="project" value="InterPro"/>
</dbReference>
<feature type="domain" description="Solute-binding protein family 5" evidence="5">
    <location>
        <begin position="84"/>
        <end position="464"/>
    </location>
</feature>
<name>A0AA95JZH1_9GAMM</name>
<dbReference type="AlphaFoldDB" id="A0AA95JZH1"/>
<dbReference type="Pfam" id="PF00496">
    <property type="entry name" value="SBP_bac_5"/>
    <property type="match status" value="1"/>
</dbReference>
<evidence type="ECO:0000259" key="5">
    <source>
        <dbReference type="Pfam" id="PF00496"/>
    </source>
</evidence>
<dbReference type="Gene3D" id="3.40.190.10">
    <property type="entry name" value="Periplasmic binding protein-like II"/>
    <property type="match status" value="1"/>
</dbReference>
<dbReference type="InterPro" id="IPR000914">
    <property type="entry name" value="SBP_5_dom"/>
</dbReference>